<dbReference type="CDD" id="cd00200">
    <property type="entry name" value="WD40"/>
    <property type="match status" value="1"/>
</dbReference>
<feature type="region of interest" description="Disordered" evidence="4">
    <location>
        <begin position="31"/>
        <end position="54"/>
    </location>
</feature>
<accession>A0ABR2WVR4</accession>
<dbReference type="PANTHER" id="PTHR19857:SF8">
    <property type="entry name" value="ANGIO-ASSOCIATED MIGRATORY CELL PROTEIN"/>
    <property type="match status" value="1"/>
</dbReference>
<dbReference type="PRINTS" id="PR00320">
    <property type="entry name" value="GPROTEINBRPT"/>
</dbReference>
<feature type="repeat" description="WD" evidence="3">
    <location>
        <begin position="163"/>
        <end position="194"/>
    </location>
</feature>
<dbReference type="InterPro" id="IPR015943">
    <property type="entry name" value="WD40/YVTN_repeat-like_dom_sf"/>
</dbReference>
<dbReference type="InterPro" id="IPR001680">
    <property type="entry name" value="WD40_rpt"/>
</dbReference>
<evidence type="ECO:0000256" key="2">
    <source>
        <dbReference type="ARBA" id="ARBA00022737"/>
    </source>
</evidence>
<keyword evidence="1 3" id="KW-0853">WD repeat</keyword>
<feature type="compositionally biased region" description="Acidic residues" evidence="4">
    <location>
        <begin position="32"/>
        <end position="54"/>
    </location>
</feature>
<dbReference type="Pfam" id="PF00400">
    <property type="entry name" value="WD40"/>
    <property type="match status" value="8"/>
</dbReference>
<dbReference type="SUPFAM" id="SSF50998">
    <property type="entry name" value="Quinoprotein alcohol dehydrogenase-like"/>
    <property type="match status" value="1"/>
</dbReference>
<evidence type="ECO:0000256" key="1">
    <source>
        <dbReference type="ARBA" id="ARBA00022574"/>
    </source>
</evidence>
<dbReference type="Gene3D" id="2.130.10.10">
    <property type="entry name" value="YVTN repeat-like/Quinoprotein amine dehydrogenase"/>
    <property type="match status" value="1"/>
</dbReference>
<dbReference type="Proteomes" id="UP001479436">
    <property type="component" value="Unassembled WGS sequence"/>
</dbReference>
<evidence type="ECO:0000313" key="6">
    <source>
        <dbReference type="Proteomes" id="UP001479436"/>
    </source>
</evidence>
<feature type="region of interest" description="Disordered" evidence="4">
    <location>
        <begin position="1"/>
        <end position="20"/>
    </location>
</feature>
<dbReference type="PROSITE" id="PS00678">
    <property type="entry name" value="WD_REPEATS_1"/>
    <property type="match status" value="1"/>
</dbReference>
<evidence type="ECO:0000256" key="4">
    <source>
        <dbReference type="SAM" id="MobiDB-lite"/>
    </source>
</evidence>
<keyword evidence="6" id="KW-1185">Reference proteome</keyword>
<dbReference type="InterPro" id="IPR051179">
    <property type="entry name" value="WD_repeat_multifunction"/>
</dbReference>
<dbReference type="PANTHER" id="PTHR19857">
    <property type="entry name" value="MITOCHONDRIAL DIVISION PROTEIN 1-RELATED"/>
    <property type="match status" value="1"/>
</dbReference>
<feature type="repeat" description="WD" evidence="3">
    <location>
        <begin position="112"/>
        <end position="153"/>
    </location>
</feature>
<feature type="repeat" description="WD" evidence="3">
    <location>
        <begin position="195"/>
        <end position="236"/>
    </location>
</feature>
<gene>
    <name evidence="5" type="primary">SQT1</name>
    <name evidence="5" type="ORF">K7432_006037</name>
</gene>
<dbReference type="InterPro" id="IPR011047">
    <property type="entry name" value="Quinoprotein_ADH-like_sf"/>
</dbReference>
<protein>
    <submittedName>
        <fullName evidence="5">60S ribosomal subunit assembly or modification protein</fullName>
    </submittedName>
</protein>
<feature type="repeat" description="WD" evidence="3">
    <location>
        <begin position="284"/>
        <end position="325"/>
    </location>
</feature>
<feature type="repeat" description="WD" evidence="3">
    <location>
        <begin position="69"/>
        <end position="111"/>
    </location>
</feature>
<dbReference type="SMART" id="SM00320">
    <property type="entry name" value="WD40"/>
    <property type="match status" value="8"/>
</dbReference>
<sequence>MNSENNEYTPENGEEQQDEYVDINEVGQVVDVNEEQPIDDDEEDMAVDGEEGGSMQDLEDFVDDSVQGFFTHKEPVYSVAFHPTEHHVVMTGGGDDKAYVWRIDTGDEVYSFTGHTDSITSTGFSADGKYAATGGMDGRVKIWNIGDGSLLNTFEGPDEVVWMDWHPAGPVILAGASDGTVWMWQVITGVCMNVFVGHTGPVTCGRFTHDGKKIVTASEDCSLIVWDPKTASALVKITSEDARFHQESINCLAINKDDTLIVTGSADNTARLINLQNGNILGALENHSESVEAVGFCDSLPVFATGSVDGKINVWDVTTMRLRSSCQHEDAVIQLKWHKDSPLFTSCSADRTVRVWDARTGNCEHKFQGHQDSVLAFDLSYNGHVTVTGSDDGVSLVFNW</sequence>
<dbReference type="InterPro" id="IPR019775">
    <property type="entry name" value="WD40_repeat_CS"/>
</dbReference>
<feature type="repeat" description="WD" evidence="3">
    <location>
        <begin position="325"/>
        <end position="366"/>
    </location>
</feature>
<feature type="repeat" description="WD" evidence="3">
    <location>
        <begin position="367"/>
        <end position="400"/>
    </location>
</feature>
<comment type="caution">
    <text evidence="5">The sequence shown here is derived from an EMBL/GenBank/DDBJ whole genome shotgun (WGS) entry which is preliminary data.</text>
</comment>
<dbReference type="InterPro" id="IPR020472">
    <property type="entry name" value="WD40_PAC1"/>
</dbReference>
<proteinExistence type="predicted"/>
<organism evidence="5 6">
    <name type="scientific">Basidiobolus ranarum</name>
    <dbReference type="NCBI Taxonomy" id="34480"/>
    <lineage>
        <taxon>Eukaryota</taxon>
        <taxon>Fungi</taxon>
        <taxon>Fungi incertae sedis</taxon>
        <taxon>Zoopagomycota</taxon>
        <taxon>Entomophthoromycotina</taxon>
        <taxon>Basidiobolomycetes</taxon>
        <taxon>Basidiobolales</taxon>
        <taxon>Basidiobolaceae</taxon>
        <taxon>Basidiobolus</taxon>
    </lineage>
</organism>
<keyword evidence="2" id="KW-0677">Repeat</keyword>
<dbReference type="EMBL" id="JASJQH010000254">
    <property type="protein sequence ID" value="KAK9765551.1"/>
    <property type="molecule type" value="Genomic_DNA"/>
</dbReference>
<name>A0ABR2WVR4_9FUNG</name>
<dbReference type="PROSITE" id="PS50082">
    <property type="entry name" value="WD_REPEATS_2"/>
    <property type="match status" value="8"/>
</dbReference>
<dbReference type="PROSITE" id="PS50294">
    <property type="entry name" value="WD_REPEATS_REGION"/>
    <property type="match status" value="6"/>
</dbReference>
<evidence type="ECO:0000313" key="5">
    <source>
        <dbReference type="EMBL" id="KAK9765551.1"/>
    </source>
</evidence>
<evidence type="ECO:0000256" key="3">
    <source>
        <dbReference type="PROSITE-ProRule" id="PRU00221"/>
    </source>
</evidence>
<reference evidence="5 6" key="1">
    <citation type="submission" date="2023-04" db="EMBL/GenBank/DDBJ databases">
        <title>Genome of Basidiobolus ranarum AG-B5.</title>
        <authorList>
            <person name="Stajich J.E."/>
            <person name="Carter-House D."/>
            <person name="Gryganskyi A."/>
        </authorList>
    </citation>
    <scope>NUCLEOTIDE SEQUENCE [LARGE SCALE GENOMIC DNA]</scope>
    <source>
        <strain evidence="5 6">AG-B5</strain>
    </source>
</reference>
<feature type="repeat" description="WD" evidence="3">
    <location>
        <begin position="242"/>
        <end position="283"/>
    </location>
</feature>